<evidence type="ECO:0000256" key="3">
    <source>
        <dbReference type="SAM" id="Phobius"/>
    </source>
</evidence>
<proteinExistence type="inferred from homology"/>
<reference evidence="5 6" key="1">
    <citation type="submission" date="2021-04" db="EMBL/GenBank/DDBJ databases">
        <authorList>
            <person name="Bliznina A."/>
        </authorList>
    </citation>
    <scope>NUCLEOTIDE SEQUENCE [LARGE SCALE GENOMIC DNA]</scope>
</reference>
<dbReference type="InterPro" id="IPR036430">
    <property type="entry name" value="RNase_T2-like_sf"/>
</dbReference>
<dbReference type="EMBL" id="OU015567">
    <property type="protein sequence ID" value="CAG5110801.1"/>
    <property type="molecule type" value="Genomic_DNA"/>
</dbReference>
<accession>A0ABN7SZP6</accession>
<keyword evidence="3" id="KW-0812">Transmembrane</keyword>
<dbReference type="PANTHER" id="PTHR11240">
    <property type="entry name" value="RIBONUCLEASE T2"/>
    <property type="match status" value="1"/>
</dbReference>
<keyword evidence="3" id="KW-1133">Transmembrane helix</keyword>
<dbReference type="Proteomes" id="UP001158576">
    <property type="component" value="Chromosome 2"/>
</dbReference>
<sequence length="382" mass="43230">MDEAVDFNSWKIKGFWPVDTMGSGCSIYTRLSSNQTGNLDYQLLSQWPNMNNREKRGLRCEEYGSEWLWAQSWCKFGAIRPERFRNAYEYFEATIGIAQRFKIADVLALEEIKAHEGQAFLSLLRFKSFGAIRSIKFFSIHCTCEPSRRREAQKLEEIRICLDRSGSPVDARMCGLKDCCGSHEAIFYPPPHSQLSQSAQLKKECPMHKCSNQQISKITGIPSPALADLERGGELAPEESRPGLIVGITFGVLFSFAIIGTLIYMRVGSESKNREPLPLEQNNLSNNNNTNQSNILQQIWNTSGIMQFKQPDPNYVATQPYSTANQYGNNQNFCDAQNIPLSQMEMNHLGAQRVNYEHTSIRSNYSHHTIPGYAGSASFPPR</sequence>
<name>A0ABN7SZP6_OIKDI</name>
<protein>
    <submittedName>
        <fullName evidence="4">Oidioi.mRNA.OKI2018_I69.chr2.g5162.t1.cds</fullName>
    </submittedName>
    <submittedName>
        <fullName evidence="5">Oidioi.mRNA.OKI2018_I69.chr2.g5172.t1.cds</fullName>
    </submittedName>
</protein>
<dbReference type="Gene3D" id="3.90.730.10">
    <property type="entry name" value="Ribonuclease T2-like"/>
    <property type="match status" value="1"/>
</dbReference>
<keyword evidence="6" id="KW-1185">Reference proteome</keyword>
<evidence type="ECO:0000313" key="4">
    <source>
        <dbReference type="EMBL" id="CAG5110801.1"/>
    </source>
</evidence>
<dbReference type="Pfam" id="PF00445">
    <property type="entry name" value="Ribonuclease_T2"/>
    <property type="match status" value="1"/>
</dbReference>
<dbReference type="SUPFAM" id="SSF55895">
    <property type="entry name" value="Ribonuclease Rh-like"/>
    <property type="match status" value="1"/>
</dbReference>
<evidence type="ECO:0000313" key="5">
    <source>
        <dbReference type="EMBL" id="CAG5110813.1"/>
    </source>
</evidence>
<keyword evidence="3" id="KW-0472">Membrane</keyword>
<comment type="similarity">
    <text evidence="1 2">Belongs to the RNase T2 family.</text>
</comment>
<evidence type="ECO:0000256" key="2">
    <source>
        <dbReference type="RuleBase" id="RU004328"/>
    </source>
</evidence>
<gene>
    <name evidence="4" type="ORF">OKIOD_LOCUS13927</name>
    <name evidence="5" type="ORF">OKIOD_LOCUS13937</name>
</gene>
<dbReference type="EMBL" id="OU015567">
    <property type="protein sequence ID" value="CAG5110813.1"/>
    <property type="molecule type" value="Genomic_DNA"/>
</dbReference>
<feature type="transmembrane region" description="Helical" evidence="3">
    <location>
        <begin position="244"/>
        <end position="265"/>
    </location>
</feature>
<organism evidence="5 6">
    <name type="scientific">Oikopleura dioica</name>
    <name type="common">Tunicate</name>
    <dbReference type="NCBI Taxonomy" id="34765"/>
    <lineage>
        <taxon>Eukaryota</taxon>
        <taxon>Metazoa</taxon>
        <taxon>Chordata</taxon>
        <taxon>Tunicata</taxon>
        <taxon>Appendicularia</taxon>
        <taxon>Copelata</taxon>
        <taxon>Oikopleuridae</taxon>
        <taxon>Oikopleura</taxon>
    </lineage>
</organism>
<evidence type="ECO:0000313" key="6">
    <source>
        <dbReference type="Proteomes" id="UP001158576"/>
    </source>
</evidence>
<dbReference type="PANTHER" id="PTHR11240:SF22">
    <property type="entry name" value="RIBONUCLEASE T2"/>
    <property type="match status" value="1"/>
</dbReference>
<evidence type="ECO:0000256" key="1">
    <source>
        <dbReference type="ARBA" id="ARBA00007469"/>
    </source>
</evidence>
<dbReference type="InterPro" id="IPR001568">
    <property type="entry name" value="RNase_T2-like"/>
</dbReference>